<feature type="domain" description="Aminoglycoside phosphotransferase" evidence="1">
    <location>
        <begin position="35"/>
        <end position="207"/>
    </location>
</feature>
<dbReference type="RefSeq" id="WP_238306757.1">
    <property type="nucleotide sequence ID" value="NZ_BPQM01000142.1"/>
</dbReference>
<protein>
    <recommendedName>
        <fullName evidence="1">Aminoglycoside phosphotransferase domain-containing protein</fullName>
    </recommendedName>
</protein>
<evidence type="ECO:0000313" key="3">
    <source>
        <dbReference type="Proteomes" id="UP001055108"/>
    </source>
</evidence>
<dbReference type="Gene3D" id="3.90.1200.10">
    <property type="match status" value="1"/>
</dbReference>
<proteinExistence type="predicted"/>
<evidence type="ECO:0000259" key="1">
    <source>
        <dbReference type="Pfam" id="PF01636"/>
    </source>
</evidence>
<dbReference type="Pfam" id="PF01636">
    <property type="entry name" value="APH"/>
    <property type="match status" value="1"/>
</dbReference>
<organism evidence="2 3">
    <name type="scientific">Methylobacterium gregans</name>
    <dbReference type="NCBI Taxonomy" id="374424"/>
    <lineage>
        <taxon>Bacteria</taxon>
        <taxon>Pseudomonadati</taxon>
        <taxon>Pseudomonadota</taxon>
        <taxon>Alphaproteobacteria</taxon>
        <taxon>Hyphomicrobiales</taxon>
        <taxon>Methylobacteriaceae</taxon>
        <taxon>Methylobacterium</taxon>
    </lineage>
</organism>
<keyword evidence="3" id="KW-1185">Reference proteome</keyword>
<dbReference type="Proteomes" id="UP001055108">
    <property type="component" value="Unassembled WGS sequence"/>
</dbReference>
<dbReference type="AlphaFoldDB" id="A0AA37MHU7"/>
<comment type="caution">
    <text evidence="2">The sequence shown here is derived from an EMBL/GenBank/DDBJ whole genome shotgun (WGS) entry which is preliminary data.</text>
</comment>
<dbReference type="SUPFAM" id="SSF56112">
    <property type="entry name" value="Protein kinase-like (PK-like)"/>
    <property type="match status" value="1"/>
</dbReference>
<accession>A0AA37MHU7</accession>
<dbReference type="InterPro" id="IPR011009">
    <property type="entry name" value="Kinase-like_dom_sf"/>
</dbReference>
<reference evidence="2" key="1">
    <citation type="journal article" date="2016" name="Front. Microbiol.">
        <title>Genome Sequence of the Piezophilic, Mesophilic Sulfate-Reducing Bacterium Desulfovibrio indicus J2T.</title>
        <authorList>
            <person name="Cao J."/>
            <person name="Maignien L."/>
            <person name="Shao Z."/>
            <person name="Alain K."/>
            <person name="Jebbar M."/>
        </authorList>
    </citation>
    <scope>NUCLEOTIDE SEQUENCE</scope>
    <source>
        <strain evidence="2">NBRC 103626</strain>
    </source>
</reference>
<evidence type="ECO:0000313" key="2">
    <source>
        <dbReference type="EMBL" id="GJD81526.1"/>
    </source>
</evidence>
<dbReference type="InterPro" id="IPR002575">
    <property type="entry name" value="Aminoglycoside_PTrfase"/>
</dbReference>
<reference evidence="2" key="2">
    <citation type="submission" date="2021-08" db="EMBL/GenBank/DDBJ databases">
        <authorList>
            <person name="Tani A."/>
            <person name="Ola A."/>
            <person name="Ogura Y."/>
            <person name="Katsura K."/>
            <person name="Hayashi T."/>
        </authorList>
    </citation>
    <scope>NUCLEOTIDE SEQUENCE</scope>
    <source>
        <strain evidence="2">NBRC 103626</strain>
    </source>
</reference>
<name>A0AA37MHU7_9HYPH</name>
<sequence>MAGQASPFVFSGLSPIAPDPARSLGVGRSAEVFADAPGRVLKLYVAGSDPEAIAAEFRASRLAHAQGLPSVRAHAVVARGERTGILFDRVEGRTLLRHCGVNPLRVMPGFRALALMHRRIHARSGAGLPDQHAILRESIVRARISEGARAAALARLERLPRGEALCHGDLHPENVLVTRDGWRVVDWQKAVAGHPAADVARTAMLIRFGRVVDGPGRAAAMARLRDLVAFWYTLCYRQGPGPRIGFAEIRAWTLPVAAARLAGRVAENEAVLRAEVERLAAEERG</sequence>
<dbReference type="EMBL" id="BPQM01000142">
    <property type="protein sequence ID" value="GJD81526.1"/>
    <property type="molecule type" value="Genomic_DNA"/>
</dbReference>
<gene>
    <name evidence="2" type="ORF">NBEOAGPD_4777</name>
</gene>